<protein>
    <recommendedName>
        <fullName evidence="10">Ionotropic glutamate receptor C-terminal domain-containing protein</fullName>
    </recommendedName>
</protein>
<evidence type="ECO:0000256" key="2">
    <source>
        <dbReference type="ARBA" id="ARBA00008685"/>
    </source>
</evidence>
<keyword evidence="8" id="KW-0325">Glycoprotein</keyword>
<keyword evidence="12" id="KW-1185">Reference proteome</keyword>
<evidence type="ECO:0000256" key="4">
    <source>
        <dbReference type="ARBA" id="ARBA00022692"/>
    </source>
</evidence>
<dbReference type="GO" id="GO:0015276">
    <property type="term" value="F:ligand-gated monoatomic ion channel activity"/>
    <property type="evidence" value="ECO:0007669"/>
    <property type="project" value="InterPro"/>
</dbReference>
<dbReference type="EMBL" id="JARPUR010000004">
    <property type="protein sequence ID" value="KAK4877300.1"/>
    <property type="molecule type" value="Genomic_DNA"/>
</dbReference>
<evidence type="ECO:0000256" key="9">
    <source>
        <dbReference type="SAM" id="Phobius"/>
    </source>
</evidence>
<dbReference type="InterPro" id="IPR052192">
    <property type="entry name" value="Insect_Ionotropic_Sensory_Rcpt"/>
</dbReference>
<feature type="transmembrane region" description="Helical" evidence="9">
    <location>
        <begin position="356"/>
        <end position="376"/>
    </location>
</feature>
<organism evidence="11 12">
    <name type="scientific">Aquatica leii</name>
    <dbReference type="NCBI Taxonomy" id="1421715"/>
    <lineage>
        <taxon>Eukaryota</taxon>
        <taxon>Metazoa</taxon>
        <taxon>Ecdysozoa</taxon>
        <taxon>Arthropoda</taxon>
        <taxon>Hexapoda</taxon>
        <taxon>Insecta</taxon>
        <taxon>Pterygota</taxon>
        <taxon>Neoptera</taxon>
        <taxon>Endopterygota</taxon>
        <taxon>Coleoptera</taxon>
        <taxon>Polyphaga</taxon>
        <taxon>Elateriformia</taxon>
        <taxon>Elateroidea</taxon>
        <taxon>Lampyridae</taxon>
        <taxon>Luciolinae</taxon>
        <taxon>Aquatica</taxon>
    </lineage>
</organism>
<keyword evidence="4 9" id="KW-0812">Transmembrane</keyword>
<dbReference type="PANTHER" id="PTHR42643:SF24">
    <property type="entry name" value="IONOTROPIC RECEPTOR 60A"/>
    <property type="match status" value="1"/>
</dbReference>
<dbReference type="Gene3D" id="1.10.287.70">
    <property type="match status" value="1"/>
</dbReference>
<dbReference type="InterPro" id="IPR001320">
    <property type="entry name" value="Iontro_rcpt_C"/>
</dbReference>
<evidence type="ECO:0000256" key="5">
    <source>
        <dbReference type="ARBA" id="ARBA00022989"/>
    </source>
</evidence>
<dbReference type="PANTHER" id="PTHR42643">
    <property type="entry name" value="IONOTROPIC RECEPTOR 20A-RELATED"/>
    <property type="match status" value="1"/>
</dbReference>
<feature type="transmembrane region" description="Helical" evidence="9">
    <location>
        <begin position="545"/>
        <end position="568"/>
    </location>
</feature>
<keyword evidence="5 9" id="KW-1133">Transmembrane helix</keyword>
<evidence type="ECO:0000256" key="6">
    <source>
        <dbReference type="ARBA" id="ARBA00023136"/>
    </source>
</evidence>
<proteinExistence type="inferred from homology"/>
<dbReference type="AlphaFoldDB" id="A0AAN7P025"/>
<keyword evidence="7" id="KW-0675">Receptor</keyword>
<evidence type="ECO:0000313" key="11">
    <source>
        <dbReference type="EMBL" id="KAK4877300.1"/>
    </source>
</evidence>
<evidence type="ECO:0000256" key="3">
    <source>
        <dbReference type="ARBA" id="ARBA00022475"/>
    </source>
</evidence>
<evidence type="ECO:0000256" key="1">
    <source>
        <dbReference type="ARBA" id="ARBA00004651"/>
    </source>
</evidence>
<dbReference type="GO" id="GO:0050906">
    <property type="term" value="P:detection of stimulus involved in sensory perception"/>
    <property type="evidence" value="ECO:0007669"/>
    <property type="project" value="UniProtKB-ARBA"/>
</dbReference>
<feature type="domain" description="Ionotropic glutamate receptor C-terminal" evidence="10">
    <location>
        <begin position="302"/>
        <end position="552"/>
    </location>
</feature>
<evidence type="ECO:0000313" key="12">
    <source>
        <dbReference type="Proteomes" id="UP001353858"/>
    </source>
</evidence>
<feature type="transmembrane region" description="Helical" evidence="9">
    <location>
        <begin position="303"/>
        <end position="321"/>
    </location>
</feature>
<evidence type="ECO:0000256" key="7">
    <source>
        <dbReference type="ARBA" id="ARBA00023170"/>
    </source>
</evidence>
<sequence length="591" mass="68841">MLVLNVICLSLVVALVIKKEEQVEKINFCAQQTIQYIFDKDDTLLFMFDDSHSFTLPGYVTNPSMFINIRKDSIIFNTSIGHKQNYIINSKNHESALSIISMLHNSELWNKNKTPLRKVLLITSISEPNNLSNVFEKLWEIQFINLVILTYNLTDENRYTRLVVGNPQAAPNLCGTIAKSLITYSCNESKMVKFPRILRKHSNCKFRLKYWSPSQLMTNVSKGAAASLYVIKTTAKYLNMTIQWDDLKSPHDMFTMREGWFSMCHKSFSCTSIYYNDNYVWIVPAPKKIPAVETFKLVFKRTVWILILLAFIFTSILWWLLKMYKYPDNQNDLTLCFLEVFSMTILGLTNKIRLFFAFRCILLSYVIYSIHIQAVFTGKLVTLLTIPQYEKQIQTLKELAESNNLIITNNAYFKNNIFTDTTGTYRIIQSNLKKYNQTNVLELLRSNYSSINSSIFINQDLLEQFVNIYKRRYYYFVDNSFTGTLRYVFYGVPSSHFTFTVNEIVKRLVESGLLDQNNKKYVSYDEIKTSINANKKLSTKNIYPIFVFWGFGLILAFLVFIGELLVIMTVTHNCLMHRPGNIGKLRFPLDE</sequence>
<dbReference type="Proteomes" id="UP001353858">
    <property type="component" value="Unassembled WGS sequence"/>
</dbReference>
<dbReference type="SUPFAM" id="SSF53850">
    <property type="entry name" value="Periplasmic binding protein-like II"/>
    <property type="match status" value="1"/>
</dbReference>
<keyword evidence="3" id="KW-1003">Cell membrane</keyword>
<reference evidence="12" key="1">
    <citation type="submission" date="2023-01" db="EMBL/GenBank/DDBJ databases">
        <title>Key to firefly adult light organ development and bioluminescence: homeobox transcription factors regulate luciferase expression and transportation to peroxisome.</title>
        <authorList>
            <person name="Fu X."/>
        </authorList>
    </citation>
    <scope>NUCLEOTIDE SEQUENCE [LARGE SCALE GENOMIC DNA]</scope>
</reference>
<keyword evidence="6 9" id="KW-0472">Membrane</keyword>
<comment type="caution">
    <text evidence="11">The sequence shown here is derived from an EMBL/GenBank/DDBJ whole genome shotgun (WGS) entry which is preliminary data.</text>
</comment>
<gene>
    <name evidence="11" type="ORF">RN001_009806</name>
</gene>
<comment type="similarity">
    <text evidence="2">Belongs to the glutamate-gated ion channel (TC 1.A.10.1) family.</text>
</comment>
<comment type="subcellular location">
    <subcellularLocation>
        <location evidence="1">Cell membrane</location>
        <topology evidence="1">Multi-pass membrane protein</topology>
    </subcellularLocation>
</comment>
<accession>A0AAN7P025</accession>
<dbReference type="GO" id="GO:0005886">
    <property type="term" value="C:plasma membrane"/>
    <property type="evidence" value="ECO:0007669"/>
    <property type="project" value="UniProtKB-SubCell"/>
</dbReference>
<evidence type="ECO:0000259" key="10">
    <source>
        <dbReference type="Pfam" id="PF00060"/>
    </source>
</evidence>
<name>A0AAN7P025_9COLE</name>
<dbReference type="Pfam" id="PF00060">
    <property type="entry name" value="Lig_chan"/>
    <property type="match status" value="1"/>
</dbReference>
<evidence type="ECO:0000256" key="8">
    <source>
        <dbReference type="ARBA" id="ARBA00023180"/>
    </source>
</evidence>